<evidence type="ECO:0000256" key="1">
    <source>
        <dbReference type="ARBA" id="ARBA00022512"/>
    </source>
</evidence>
<organism evidence="7 8">
    <name type="scientific">Streptococcus uberis</name>
    <dbReference type="NCBI Taxonomy" id="1349"/>
    <lineage>
        <taxon>Bacteria</taxon>
        <taxon>Bacillati</taxon>
        <taxon>Bacillota</taxon>
        <taxon>Bacilli</taxon>
        <taxon>Lactobacillales</taxon>
        <taxon>Streptococcaceae</taxon>
        <taxon>Streptococcus</taxon>
    </lineage>
</organism>
<dbReference type="InterPro" id="IPR019950">
    <property type="entry name" value="M_anchor"/>
</dbReference>
<comment type="caution">
    <text evidence="7">The sequence shown here is derived from an EMBL/GenBank/DDBJ whole genome shotgun (WGS) entry which is preliminary data.</text>
</comment>
<sequence length="100" mass="10120">MKDSDGQVVKVTVDGSDNSTIDSGFVKVEQPTPGSNSSSESLSQSTTQSSSQSSSAKTVVSQTAAQLPQTGQAENNGLYGSAALAILAALGLAGKKRDEK</sequence>
<dbReference type="Pfam" id="PF00746">
    <property type="entry name" value="Gram_pos_anchor"/>
    <property type="match status" value="1"/>
</dbReference>
<evidence type="ECO:0000313" key="7">
    <source>
        <dbReference type="EMBL" id="MTD00762.1"/>
    </source>
</evidence>
<gene>
    <name evidence="7" type="ORF">GKS16_00465</name>
</gene>
<feature type="compositionally biased region" description="Low complexity" evidence="6">
    <location>
        <begin position="35"/>
        <end position="63"/>
    </location>
</feature>
<protein>
    <submittedName>
        <fullName evidence="7">LPXTG cell wall anchor domain-containing protein</fullName>
    </submittedName>
</protein>
<evidence type="ECO:0000256" key="6">
    <source>
        <dbReference type="SAM" id="MobiDB-lite"/>
    </source>
</evidence>
<name>A0A6L6G5W9_STRUB</name>
<keyword evidence="3" id="KW-0732">Signal</keyword>
<evidence type="ECO:0000313" key="8">
    <source>
        <dbReference type="Proteomes" id="UP000483839"/>
    </source>
</evidence>
<keyword evidence="1" id="KW-0134">Cell wall</keyword>
<evidence type="ECO:0000256" key="4">
    <source>
        <dbReference type="ARBA" id="ARBA00022737"/>
    </source>
</evidence>
<keyword evidence="4" id="KW-0677">Repeat</keyword>
<dbReference type="InterPro" id="IPR019931">
    <property type="entry name" value="LPXTG_anchor"/>
</dbReference>
<dbReference type="PRINTS" id="PR00015">
    <property type="entry name" value="GPOSANCHOR"/>
</dbReference>
<proteinExistence type="predicted"/>
<dbReference type="PROSITE" id="PS50847">
    <property type="entry name" value="GRAM_POS_ANCHORING"/>
    <property type="match status" value="1"/>
</dbReference>
<evidence type="ECO:0000256" key="5">
    <source>
        <dbReference type="ARBA" id="ARBA00023088"/>
    </source>
</evidence>
<evidence type="ECO:0000256" key="3">
    <source>
        <dbReference type="ARBA" id="ARBA00022729"/>
    </source>
</evidence>
<dbReference type="Proteomes" id="UP000483839">
    <property type="component" value="Unassembled WGS sequence"/>
</dbReference>
<dbReference type="EMBL" id="WLXI01000003">
    <property type="protein sequence ID" value="MTD00762.1"/>
    <property type="molecule type" value="Genomic_DNA"/>
</dbReference>
<feature type="region of interest" description="Disordered" evidence="6">
    <location>
        <begin position="1"/>
        <end position="75"/>
    </location>
</feature>
<keyword evidence="2" id="KW-0964">Secreted</keyword>
<dbReference type="AlphaFoldDB" id="A0A6L6G5W9"/>
<evidence type="ECO:0000256" key="2">
    <source>
        <dbReference type="ARBA" id="ARBA00022525"/>
    </source>
</evidence>
<dbReference type="NCBIfam" id="TIGR01167">
    <property type="entry name" value="LPXTG_anchor"/>
    <property type="match status" value="1"/>
</dbReference>
<feature type="compositionally biased region" description="Polar residues" evidence="6">
    <location>
        <begin position="64"/>
        <end position="75"/>
    </location>
</feature>
<accession>A0A6L6G5W9</accession>
<reference evidence="7 8" key="1">
    <citation type="submission" date="2019-11" db="EMBL/GenBank/DDBJ databases">
        <title>Streptococcus uberis isolated from clinical mastitis cases on a southeastern Queensland dairy.</title>
        <authorList>
            <person name="Workentine M.L."/>
            <person name="Price R."/>
            <person name="Olchowy T."/>
        </authorList>
    </citation>
    <scope>NUCLEOTIDE SEQUENCE [LARGE SCALE GENOMIC DNA]</scope>
    <source>
        <strain evidence="7 8">OLC4459-A17</strain>
    </source>
</reference>
<keyword evidence="5" id="KW-0572">Peptidoglycan-anchor</keyword>